<dbReference type="InterPro" id="IPR005080">
    <property type="entry name" value="Peptidase_A25"/>
</dbReference>
<comment type="caution">
    <text evidence="5">The sequence shown here is derived from an EMBL/GenBank/DDBJ whole genome shotgun (WGS) entry which is preliminary data.</text>
</comment>
<dbReference type="PIRSF" id="PIRSF019549">
    <property type="entry name" value="Peptidase_A25"/>
    <property type="match status" value="1"/>
</dbReference>
<comment type="subunit">
    <text evidence="4">Homotetramer.</text>
</comment>
<dbReference type="Gene3D" id="3.40.50.1450">
    <property type="entry name" value="HybD-like"/>
    <property type="match status" value="2"/>
</dbReference>
<evidence type="ECO:0000256" key="1">
    <source>
        <dbReference type="ARBA" id="ARBA00022670"/>
    </source>
</evidence>
<dbReference type="AlphaFoldDB" id="A0A1Y3PT95"/>
<dbReference type="SUPFAM" id="SSF53163">
    <property type="entry name" value="HybD-like"/>
    <property type="match status" value="1"/>
</dbReference>
<gene>
    <name evidence="4" type="primary">gpr</name>
    <name evidence="5" type="ORF">BAA01_03650</name>
</gene>
<dbReference type="InterPro" id="IPR023430">
    <property type="entry name" value="Pept_HybD-like_dom_sf"/>
</dbReference>
<keyword evidence="2 4" id="KW-0378">Hydrolase</keyword>
<proteinExistence type="inferred from homology"/>
<sequence>MDELDLSRYAVQTDLALEARQLALDKHPVLEGVEIEEEKEQGVTITRIHVLNQKGARQIGKQPGRYVTLEAPGLRSKDTILQHRLTSLLARELKRFLRQIGVGDEDRVLVIGLGNWNVTPDALGPIVAGKVLVTRHLFELMPDQVEPGYRPVSALSPGVLGMTGIETSEIIYGVVEKTRPDLIVAVDALASRSLERVNTTIQIADTGIHPGSGVGNKRKPVTRETLGVPVIAIGVPTVVDAVSIVSDTIDYLLAHLGRQWKEQQSPPKPASVLTPQGFQLPGPSPQYTAADLPDPTVREVLMGLLGGLSAQEKRQLIHEVLTPIGHNLVVTPKEVDTFIEDIGHLIAGGLNAALHEAVNLDNLSSFTH</sequence>
<dbReference type="GO" id="GO:0004222">
    <property type="term" value="F:metalloendopeptidase activity"/>
    <property type="evidence" value="ECO:0007669"/>
    <property type="project" value="UniProtKB-UniRule"/>
</dbReference>
<accession>A0A1Y3PT95</accession>
<protein>
    <recommendedName>
        <fullName evidence="4">Germination protease</fullName>
        <ecNumber evidence="4">3.4.24.78</ecNumber>
    </recommendedName>
    <alternativeName>
        <fullName evidence="4">GPR endopeptidase</fullName>
    </alternativeName>
    <alternativeName>
        <fullName evidence="4">Germination proteinase</fullName>
    </alternativeName>
    <alternativeName>
        <fullName evidence="4">Spore protease</fullName>
    </alternativeName>
</protein>
<comment type="similarity">
    <text evidence="4">Belongs to the peptidase A25 family.</text>
</comment>
<evidence type="ECO:0000256" key="4">
    <source>
        <dbReference type="HAMAP-Rule" id="MF_00626"/>
    </source>
</evidence>
<dbReference type="GO" id="GO:0009847">
    <property type="term" value="P:spore germination"/>
    <property type="evidence" value="ECO:0007669"/>
    <property type="project" value="UniProtKB-UniRule"/>
</dbReference>
<feature type="chain" id="PRO_5023233328" description="Germination protease" evidence="4">
    <location>
        <begin position="15"/>
        <end position="368"/>
    </location>
</feature>
<keyword evidence="1 4" id="KW-0645">Protease</keyword>
<name>A0A1Y3PT95_9BACI</name>
<evidence type="ECO:0000313" key="5">
    <source>
        <dbReference type="EMBL" id="OUM89336.1"/>
    </source>
</evidence>
<comment type="function">
    <text evidence="4">Initiates the rapid degradation of small, acid-soluble proteins during spore germination.</text>
</comment>
<evidence type="ECO:0000256" key="3">
    <source>
        <dbReference type="ARBA" id="ARBA00023145"/>
    </source>
</evidence>
<keyword evidence="3 4" id="KW-0865">Zymogen</keyword>
<feature type="propeptide" id="PRO_5011014443" evidence="4">
    <location>
        <begin position="1"/>
        <end position="14"/>
    </location>
</feature>
<dbReference type="GO" id="GO:0006508">
    <property type="term" value="P:proteolysis"/>
    <property type="evidence" value="ECO:0007669"/>
    <property type="project" value="UniProtKB-UniRule"/>
</dbReference>
<organism evidence="5 6">
    <name type="scientific">Bacillus thermozeamaize</name>
    <dbReference type="NCBI Taxonomy" id="230954"/>
    <lineage>
        <taxon>Bacteria</taxon>
        <taxon>Bacillati</taxon>
        <taxon>Bacillota</taxon>
        <taxon>Bacilli</taxon>
        <taxon>Bacillales</taxon>
        <taxon>Bacillaceae</taxon>
        <taxon>Bacillus</taxon>
    </lineage>
</organism>
<evidence type="ECO:0000256" key="2">
    <source>
        <dbReference type="ARBA" id="ARBA00022801"/>
    </source>
</evidence>
<comment type="catalytic activity">
    <reaction evidence="4">
        <text>Endopeptidase action with P4 Glu or Asp, P1 preferably Glu &gt; Asp, P1' hydrophobic and P2' Ala.</text>
        <dbReference type="EC" id="3.4.24.78"/>
    </reaction>
</comment>
<dbReference type="EC" id="3.4.24.78" evidence="4"/>
<evidence type="ECO:0000313" key="6">
    <source>
        <dbReference type="Proteomes" id="UP000196475"/>
    </source>
</evidence>
<dbReference type="EMBL" id="LZRT01000045">
    <property type="protein sequence ID" value="OUM89336.1"/>
    <property type="molecule type" value="Genomic_DNA"/>
</dbReference>
<reference evidence="6" key="1">
    <citation type="submission" date="2016-06" db="EMBL/GenBank/DDBJ databases">
        <authorList>
            <person name="Nascimento L."/>
            <person name="Pereira R.V."/>
            <person name="Martins L.F."/>
            <person name="Quaggio R.B."/>
            <person name="Silva A.M."/>
            <person name="Setubal J.C."/>
        </authorList>
    </citation>
    <scope>NUCLEOTIDE SEQUENCE [LARGE SCALE GENOMIC DNA]</scope>
</reference>
<comment type="PTM">
    <text evidence="4">Autoproteolytically processed. The inactive tetrameric zymogen termed p46 autoprocesses to a smaller form termed p41, which is active only during spore germination.</text>
</comment>
<dbReference type="NCBIfam" id="TIGR01441">
    <property type="entry name" value="GPR"/>
    <property type="match status" value="1"/>
</dbReference>
<dbReference type="HAMAP" id="MF_00626">
    <property type="entry name" value="Germination_prot"/>
    <property type="match status" value="1"/>
</dbReference>
<dbReference type="Pfam" id="PF03418">
    <property type="entry name" value="Peptidase_A25"/>
    <property type="match status" value="1"/>
</dbReference>
<dbReference type="Proteomes" id="UP000196475">
    <property type="component" value="Unassembled WGS sequence"/>
</dbReference>